<reference evidence="6" key="1">
    <citation type="journal article" date="2015" name="Genome Announc.">
        <title>Draft genome sequence of the fungus Penicillium brasilianum MG11.</title>
        <authorList>
            <person name="Horn F."/>
            <person name="Linde J."/>
            <person name="Mattern D.J."/>
            <person name="Walther G."/>
            <person name="Guthke R."/>
            <person name="Brakhage A.A."/>
            <person name="Valiante V."/>
        </authorList>
    </citation>
    <scope>NUCLEOTIDE SEQUENCE [LARGE SCALE GENOMIC DNA]</scope>
    <source>
        <strain evidence="6">MG11</strain>
    </source>
</reference>
<dbReference type="Pfam" id="PF12796">
    <property type="entry name" value="Ank_2"/>
    <property type="match status" value="1"/>
</dbReference>
<dbReference type="OrthoDB" id="366390at2759"/>
<keyword evidence="2 3" id="KW-0040">ANK repeat</keyword>
<keyword evidence="1" id="KW-0677">Repeat</keyword>
<dbReference type="EMBL" id="CDHK01000006">
    <property type="protein sequence ID" value="CEJ58523.1"/>
    <property type="molecule type" value="Genomic_DNA"/>
</dbReference>
<keyword evidence="6" id="KW-1185">Reference proteome</keyword>
<feature type="repeat" description="ANK" evidence="3">
    <location>
        <begin position="261"/>
        <end position="293"/>
    </location>
</feature>
<dbReference type="PANTHER" id="PTHR24198:SF165">
    <property type="entry name" value="ANKYRIN REPEAT-CONTAINING PROTEIN-RELATED"/>
    <property type="match status" value="1"/>
</dbReference>
<evidence type="ECO:0000256" key="3">
    <source>
        <dbReference type="PROSITE-ProRule" id="PRU00023"/>
    </source>
</evidence>
<dbReference type="InterPro" id="IPR036770">
    <property type="entry name" value="Ankyrin_rpt-contain_sf"/>
</dbReference>
<evidence type="ECO:0000259" key="4">
    <source>
        <dbReference type="PROSITE" id="PS50181"/>
    </source>
</evidence>
<dbReference type="PANTHER" id="PTHR24198">
    <property type="entry name" value="ANKYRIN REPEAT AND PROTEIN KINASE DOMAIN-CONTAINING PROTEIN"/>
    <property type="match status" value="1"/>
</dbReference>
<accession>A0A0F7TP45</accession>
<dbReference type="Proteomes" id="UP000042958">
    <property type="component" value="Unassembled WGS sequence"/>
</dbReference>
<evidence type="ECO:0000313" key="6">
    <source>
        <dbReference type="Proteomes" id="UP000042958"/>
    </source>
</evidence>
<organism evidence="5 6">
    <name type="scientific">Penicillium brasilianum</name>
    <dbReference type="NCBI Taxonomy" id="104259"/>
    <lineage>
        <taxon>Eukaryota</taxon>
        <taxon>Fungi</taxon>
        <taxon>Dikarya</taxon>
        <taxon>Ascomycota</taxon>
        <taxon>Pezizomycotina</taxon>
        <taxon>Eurotiomycetes</taxon>
        <taxon>Eurotiomycetidae</taxon>
        <taxon>Eurotiales</taxon>
        <taxon>Aspergillaceae</taxon>
        <taxon>Penicillium</taxon>
    </lineage>
</organism>
<dbReference type="PROSITE" id="PS50181">
    <property type="entry name" value="FBOX"/>
    <property type="match status" value="1"/>
</dbReference>
<dbReference type="Pfam" id="PF00023">
    <property type="entry name" value="Ank"/>
    <property type="match status" value="1"/>
</dbReference>
<dbReference type="STRING" id="104259.A0A0F7TP45"/>
<name>A0A0F7TP45_PENBI</name>
<dbReference type="Gene3D" id="1.25.40.20">
    <property type="entry name" value="Ankyrin repeat-containing domain"/>
    <property type="match status" value="1"/>
</dbReference>
<dbReference type="SUPFAM" id="SSF48403">
    <property type="entry name" value="Ankyrin repeat"/>
    <property type="match status" value="2"/>
</dbReference>
<sequence>MSFESLPTEILHQIGENITSLSILNAISRASRRFHLIFDPLLYAQDAQRTRGQSARAGGGAAAVRWAAQHGLMRTMEKSLEGGSEIPPRGPWMHVVHEPAGRTVYGVRVDWRFRDPVPPPHPLCLAVQGGHVDIVEFLLDVKGCDVDMTDQQGLSLLEIAVVHGHVQLAEGLLRRGANQLSGRQLTGSLAKVVSSPMQLAMLLGKLDMMRLLWEYGSFLLWQSQIELRDTFECAITKRNMEAIHALLSYGVRVNIGGPHGKSTGPLELAARMGDVELVELFLSAGARPRYAGSATGCALVQAVKRRDERIASLVISDSTCIQKTIALTLAAEQEDGQLARFLLARGTHPDFDDLEDSDVHRPKGYADTWHFASPLAHAVNAGHAHLVQLLVMSGADVNVPFAGFEKSKSSRQTGSVLQLAMDLGNKEIVSFLREYGAQEEVENYEHRYFRLRWEEDNSPNGNEIRRKRLRRHMGVNSCTGSISS</sequence>
<dbReference type="PROSITE" id="PS50297">
    <property type="entry name" value="ANK_REP_REGION"/>
    <property type="match status" value="3"/>
</dbReference>
<feature type="repeat" description="ANK" evidence="3">
    <location>
        <begin position="370"/>
        <end position="402"/>
    </location>
</feature>
<proteinExistence type="predicted"/>
<protein>
    <recommendedName>
        <fullName evidence="4">F-box domain-containing protein</fullName>
    </recommendedName>
</protein>
<evidence type="ECO:0000313" key="5">
    <source>
        <dbReference type="EMBL" id="CEJ58523.1"/>
    </source>
</evidence>
<dbReference type="InterPro" id="IPR001810">
    <property type="entry name" value="F-box_dom"/>
</dbReference>
<feature type="repeat" description="ANK" evidence="3">
    <location>
        <begin position="152"/>
        <end position="178"/>
    </location>
</feature>
<dbReference type="AlphaFoldDB" id="A0A0F7TP45"/>
<dbReference type="PROSITE" id="PS50088">
    <property type="entry name" value="ANK_REPEAT"/>
    <property type="match status" value="3"/>
</dbReference>
<evidence type="ECO:0000256" key="2">
    <source>
        <dbReference type="ARBA" id="ARBA00023043"/>
    </source>
</evidence>
<dbReference type="InterPro" id="IPR002110">
    <property type="entry name" value="Ankyrin_rpt"/>
</dbReference>
<gene>
    <name evidence="5" type="ORF">PMG11_07177</name>
</gene>
<dbReference type="SMART" id="SM00248">
    <property type="entry name" value="ANK"/>
    <property type="match status" value="7"/>
</dbReference>
<evidence type="ECO:0000256" key="1">
    <source>
        <dbReference type="ARBA" id="ARBA00022737"/>
    </source>
</evidence>
<feature type="domain" description="F-box" evidence="4">
    <location>
        <begin position="1"/>
        <end position="46"/>
    </location>
</feature>